<dbReference type="Proteomes" id="UP000075901">
    <property type="component" value="Unassembled WGS sequence"/>
</dbReference>
<accession>A0A182T7E9</accession>
<feature type="region of interest" description="Disordered" evidence="1">
    <location>
        <begin position="1"/>
        <end position="59"/>
    </location>
</feature>
<evidence type="ECO:0000313" key="3">
    <source>
        <dbReference type="Proteomes" id="UP000075901"/>
    </source>
</evidence>
<proteinExistence type="predicted"/>
<name>A0A182T7E9_9DIPT</name>
<keyword evidence="3" id="KW-1185">Reference proteome</keyword>
<dbReference type="AlphaFoldDB" id="A0A182T7E9"/>
<evidence type="ECO:0000256" key="1">
    <source>
        <dbReference type="SAM" id="MobiDB-lite"/>
    </source>
</evidence>
<protein>
    <submittedName>
        <fullName evidence="2">Uncharacterized protein</fullName>
    </submittedName>
</protein>
<feature type="region of interest" description="Disordered" evidence="1">
    <location>
        <begin position="75"/>
        <end position="135"/>
    </location>
</feature>
<sequence length="209" mass="22586">MRSGRRHQAGAGDYDPAGYSVIREGPKDARGPGPGPSGGSTLPKSFSMQQPRTTPMVSGRSASLLTMGHEYAEITKTSGKSKPIPPPISTIPSTREARARSKQQAASTMRAVSPSQYARTGPSGIAGSSAGNTSIEQRYPRQYQQKPEIDLKLSLGNQTNYVEKVFPPKMEQSYPAARPLDNRALGHNRCHFVKVRPSAVRDPENLLTV</sequence>
<reference evidence="3" key="1">
    <citation type="submission" date="2013-09" db="EMBL/GenBank/DDBJ databases">
        <title>The Genome Sequence of Anopheles maculatus species B.</title>
        <authorList>
            <consortium name="The Broad Institute Genomics Platform"/>
            <person name="Neafsey D.E."/>
            <person name="Besansky N."/>
            <person name="Howell P."/>
            <person name="Walton C."/>
            <person name="Young S.K."/>
            <person name="Zeng Q."/>
            <person name="Gargeya S."/>
            <person name="Fitzgerald M."/>
            <person name="Haas B."/>
            <person name="Abouelleil A."/>
            <person name="Allen A.W."/>
            <person name="Alvarado L."/>
            <person name="Arachchi H.M."/>
            <person name="Berlin A.M."/>
            <person name="Chapman S.B."/>
            <person name="Gainer-Dewar J."/>
            <person name="Goldberg J."/>
            <person name="Griggs A."/>
            <person name="Gujja S."/>
            <person name="Hansen M."/>
            <person name="Howarth C."/>
            <person name="Imamovic A."/>
            <person name="Ireland A."/>
            <person name="Larimer J."/>
            <person name="McCowan C."/>
            <person name="Murphy C."/>
            <person name="Pearson M."/>
            <person name="Poon T.W."/>
            <person name="Priest M."/>
            <person name="Roberts A."/>
            <person name="Saif S."/>
            <person name="Shea T."/>
            <person name="Sisk P."/>
            <person name="Sykes S."/>
            <person name="Wortman J."/>
            <person name="Nusbaum C."/>
            <person name="Birren B."/>
        </authorList>
    </citation>
    <scope>NUCLEOTIDE SEQUENCE [LARGE SCALE GENOMIC DNA]</scope>
    <source>
        <strain evidence="3">maculatus3</strain>
    </source>
</reference>
<dbReference type="VEuPathDB" id="VectorBase:AMAM021158"/>
<reference evidence="2" key="2">
    <citation type="submission" date="2020-05" db="UniProtKB">
        <authorList>
            <consortium name="EnsemblMetazoa"/>
        </authorList>
    </citation>
    <scope>IDENTIFICATION</scope>
    <source>
        <strain evidence="2">maculatus3</strain>
    </source>
</reference>
<dbReference type="EnsemblMetazoa" id="AMAM021158-RA">
    <property type="protein sequence ID" value="AMAM021158-PA"/>
    <property type="gene ID" value="AMAM021158"/>
</dbReference>
<organism evidence="2 3">
    <name type="scientific">Anopheles maculatus</name>
    <dbReference type="NCBI Taxonomy" id="74869"/>
    <lineage>
        <taxon>Eukaryota</taxon>
        <taxon>Metazoa</taxon>
        <taxon>Ecdysozoa</taxon>
        <taxon>Arthropoda</taxon>
        <taxon>Hexapoda</taxon>
        <taxon>Insecta</taxon>
        <taxon>Pterygota</taxon>
        <taxon>Neoptera</taxon>
        <taxon>Endopterygota</taxon>
        <taxon>Diptera</taxon>
        <taxon>Nematocera</taxon>
        <taxon>Culicoidea</taxon>
        <taxon>Culicidae</taxon>
        <taxon>Anophelinae</taxon>
        <taxon>Anopheles</taxon>
        <taxon>Anopheles maculatus group</taxon>
    </lineage>
</organism>
<evidence type="ECO:0000313" key="2">
    <source>
        <dbReference type="EnsemblMetazoa" id="AMAM021158-PA"/>
    </source>
</evidence>
<feature type="compositionally biased region" description="Polar residues" evidence="1">
    <location>
        <begin position="42"/>
        <end position="59"/>
    </location>
</feature>